<dbReference type="EMBL" id="CAUZLR010000002">
    <property type="protein sequence ID" value="CAK1232875.1"/>
    <property type="molecule type" value="Genomic_DNA"/>
</dbReference>
<dbReference type="RefSeq" id="WP_338345956.1">
    <property type="nucleotide sequence ID" value="NZ_CAUZLR010000002.1"/>
</dbReference>
<proteinExistence type="inferred from homology"/>
<dbReference type="InterPro" id="IPR016156">
    <property type="entry name" value="FAD/NAD-linked_Rdtase_dimer_sf"/>
</dbReference>
<dbReference type="InterPro" id="IPR004099">
    <property type="entry name" value="Pyr_nucl-diS_OxRdtase_dimer"/>
</dbReference>
<keyword evidence="8" id="KW-1185">Reference proteome</keyword>
<dbReference type="InterPro" id="IPR001100">
    <property type="entry name" value="Pyr_nuc-diS_OxRdtase"/>
</dbReference>
<comment type="similarity">
    <text evidence="2">Belongs to the class-I pyridine nucleotide-disulfide oxidoreductase family.</text>
</comment>
<keyword evidence="4" id="KW-0274">FAD</keyword>
<dbReference type="PRINTS" id="PR00368">
    <property type="entry name" value="FADPNR"/>
</dbReference>
<dbReference type="Pfam" id="PF02852">
    <property type="entry name" value="Pyr_redox_dim"/>
    <property type="match status" value="1"/>
</dbReference>
<evidence type="ECO:0000313" key="8">
    <source>
        <dbReference type="Proteomes" id="UP001314261"/>
    </source>
</evidence>
<dbReference type="GO" id="GO:0004362">
    <property type="term" value="F:glutathione-disulfide reductase (NADPH) activity"/>
    <property type="evidence" value="ECO:0007669"/>
    <property type="project" value="UniProtKB-EC"/>
</dbReference>
<dbReference type="InterPro" id="IPR023753">
    <property type="entry name" value="FAD/NAD-binding_dom"/>
</dbReference>
<dbReference type="Gene3D" id="3.50.50.60">
    <property type="entry name" value="FAD/NAD(P)-binding domain"/>
    <property type="match status" value="1"/>
</dbReference>
<feature type="domain" description="FAD/NAD(P)-binding" evidence="6">
    <location>
        <begin position="7"/>
        <end position="314"/>
    </location>
</feature>
<evidence type="ECO:0000256" key="2">
    <source>
        <dbReference type="ARBA" id="ARBA00007532"/>
    </source>
</evidence>
<dbReference type="PIRSF" id="PIRSF000350">
    <property type="entry name" value="Mercury_reductase_MerA"/>
    <property type="match status" value="1"/>
</dbReference>
<dbReference type="InterPro" id="IPR036188">
    <property type="entry name" value="FAD/NAD-bd_sf"/>
</dbReference>
<dbReference type="SUPFAM" id="SSF51905">
    <property type="entry name" value="FAD/NAD(P)-binding domain"/>
    <property type="match status" value="1"/>
</dbReference>
<keyword evidence="7" id="KW-0560">Oxidoreductase</keyword>
<comment type="cofactor">
    <cofactor evidence="1">
        <name>FAD</name>
        <dbReference type="ChEBI" id="CHEBI:57692"/>
    </cofactor>
</comment>
<evidence type="ECO:0000256" key="4">
    <source>
        <dbReference type="ARBA" id="ARBA00022827"/>
    </source>
</evidence>
<reference evidence="7 8" key="1">
    <citation type="submission" date="2023-10" db="EMBL/GenBank/DDBJ databases">
        <authorList>
            <person name="Botero Cardona J."/>
        </authorList>
    </citation>
    <scope>NUCLEOTIDE SEQUENCE [LARGE SCALE GENOMIC DNA]</scope>
    <source>
        <strain evidence="7 8">R-54839</strain>
    </source>
</reference>
<name>A0ABM9MQN1_9LACO</name>
<dbReference type="Pfam" id="PF07992">
    <property type="entry name" value="Pyr_redox_2"/>
    <property type="match status" value="1"/>
</dbReference>
<dbReference type="EC" id="1.8.1.7" evidence="7"/>
<keyword evidence="3" id="KW-0285">Flavoprotein</keyword>
<feature type="domain" description="Pyridine nucleotide-disulphide oxidoreductase dimerisation" evidence="5">
    <location>
        <begin position="337"/>
        <end position="436"/>
    </location>
</feature>
<dbReference type="PANTHER" id="PTHR43014">
    <property type="entry name" value="MERCURIC REDUCTASE"/>
    <property type="match status" value="1"/>
</dbReference>
<dbReference type="Proteomes" id="UP001314261">
    <property type="component" value="Unassembled WGS sequence"/>
</dbReference>
<sequence>MSHTFDYDVLFIGAGHGSFDGAPALTAAGKRVAFVEEDRVGGTCPNWGCNAKIILEAPAKVLQTIKQSDGVITDTAKIDWPKAMQRKQKIVDGFAPAIRAGMESAGIDFIFGHASFVDEHTVAVGDRQVTADKIVIATGQHSHRLAIPGKEFLHDSKDFLSIPDVPGKMVIIGAGFIGLEAASIMQTAGSQVTVIMRGSEALPAFDKAYSDQLMKHLAAQGVVFIKNSQVQSVEENGSAYTVSTSTGSYPADYVLDATGRIPNTDGLNLDTLGINYDEKGIEVNEFLQTSQPNIYASGDVIKKEQPKLTPTATFESQYIVAHILGEETEAINYPAIAENVFATPRLAKAGVTIAEAKAAPDKYDIVQQQVADDWYRLVDFESAGQRTLIYNKNKQLVGVIEISDKADDVVNALLPAIEFGYTAEQLKRLVTIFPTIGYSALGYLG</sequence>
<evidence type="ECO:0000256" key="3">
    <source>
        <dbReference type="ARBA" id="ARBA00022630"/>
    </source>
</evidence>
<organism evidence="7 8">
    <name type="scientific">Fructobacillus fructosus</name>
    <dbReference type="NCBI Taxonomy" id="1631"/>
    <lineage>
        <taxon>Bacteria</taxon>
        <taxon>Bacillati</taxon>
        <taxon>Bacillota</taxon>
        <taxon>Bacilli</taxon>
        <taxon>Lactobacillales</taxon>
        <taxon>Lactobacillaceae</taxon>
        <taxon>Fructobacillus</taxon>
    </lineage>
</organism>
<gene>
    <name evidence="7" type="ORF">R54839_PPFHFPJH_00522</name>
</gene>
<keyword evidence="7" id="KW-0670">Pyruvate</keyword>
<dbReference type="PRINTS" id="PR00411">
    <property type="entry name" value="PNDRDTASEI"/>
</dbReference>
<dbReference type="PANTHER" id="PTHR43014:SF5">
    <property type="entry name" value="GLUTATHIONE REDUCTASE (NADPH)"/>
    <property type="match status" value="1"/>
</dbReference>
<comment type="caution">
    <text evidence="7">The sequence shown here is derived from an EMBL/GenBank/DDBJ whole genome shotgun (WGS) entry which is preliminary data.</text>
</comment>
<evidence type="ECO:0000313" key="7">
    <source>
        <dbReference type="EMBL" id="CAK1232875.1"/>
    </source>
</evidence>
<evidence type="ECO:0000256" key="1">
    <source>
        <dbReference type="ARBA" id="ARBA00001974"/>
    </source>
</evidence>
<protein>
    <submittedName>
        <fullName evidence="7">Dihydrolipoamide dehydrogenase (E3) component of pyruvate/2-oxoglutarate dehydrogenase complex or glutathione oxidoreductase (Lpd)</fullName>
        <ecNumber evidence="7">1.8.1.7</ecNumber>
    </submittedName>
</protein>
<accession>A0ABM9MQN1</accession>
<dbReference type="SUPFAM" id="SSF55424">
    <property type="entry name" value="FAD/NAD-linked reductases, dimerisation (C-terminal) domain"/>
    <property type="match status" value="1"/>
</dbReference>
<evidence type="ECO:0000259" key="6">
    <source>
        <dbReference type="Pfam" id="PF07992"/>
    </source>
</evidence>
<evidence type="ECO:0000259" key="5">
    <source>
        <dbReference type="Pfam" id="PF02852"/>
    </source>
</evidence>